<evidence type="ECO:0000256" key="2">
    <source>
        <dbReference type="ARBA" id="ARBA00022475"/>
    </source>
</evidence>
<proteinExistence type="predicted"/>
<comment type="subcellular location">
    <subcellularLocation>
        <location evidence="1">Cell membrane</location>
        <topology evidence="1">Single-pass membrane protein</topology>
    </subcellularLocation>
</comment>
<keyword evidence="5 9" id="KW-0812">Transmembrane</keyword>
<accession>A0A8S4BUG7</accession>
<reference evidence="10" key="1">
    <citation type="submission" date="2021-06" db="EMBL/GenBank/DDBJ databases">
        <authorList>
            <person name="Nardi T."/>
            <person name="Nardi T."/>
        </authorList>
    </citation>
    <scope>NUCLEOTIDE SEQUENCE</scope>
</reference>
<dbReference type="EMBL" id="CAJVAF010000181">
    <property type="protein sequence ID" value="CAG7591379.1"/>
    <property type="molecule type" value="Genomic_DNA"/>
</dbReference>
<evidence type="ECO:0000256" key="7">
    <source>
        <dbReference type="ARBA" id="ARBA00023136"/>
    </source>
</evidence>
<evidence type="ECO:0000256" key="4">
    <source>
        <dbReference type="ARBA" id="ARBA00022618"/>
    </source>
</evidence>
<keyword evidence="4" id="KW-0132">Cell division</keyword>
<dbReference type="AlphaFoldDB" id="A0A8S4BUG7"/>
<evidence type="ECO:0000313" key="10">
    <source>
        <dbReference type="EMBL" id="CAG7591379.1"/>
    </source>
</evidence>
<dbReference type="InterPro" id="IPR014168">
    <property type="entry name" value="Tol-Pal_TolR"/>
</dbReference>
<comment type="caution">
    <text evidence="10">The sequence shown here is derived from an EMBL/GenBank/DDBJ whole genome shotgun (WGS) entry which is preliminary data.</text>
</comment>
<evidence type="ECO:0000256" key="5">
    <source>
        <dbReference type="ARBA" id="ARBA00022692"/>
    </source>
</evidence>
<keyword evidence="3" id="KW-0997">Cell inner membrane</keyword>
<keyword evidence="7 9" id="KW-0472">Membrane</keyword>
<dbReference type="NCBIfam" id="TIGR02801">
    <property type="entry name" value="tolR"/>
    <property type="match status" value="1"/>
</dbReference>
<dbReference type="Gene3D" id="3.30.420.270">
    <property type="match status" value="1"/>
</dbReference>
<organism evidence="10 11">
    <name type="scientific">Hyalomma marginatum</name>
    <dbReference type="NCBI Taxonomy" id="34627"/>
    <lineage>
        <taxon>Eukaryota</taxon>
        <taxon>Metazoa</taxon>
        <taxon>Ecdysozoa</taxon>
        <taxon>Arthropoda</taxon>
        <taxon>Chelicerata</taxon>
        <taxon>Arachnida</taxon>
        <taxon>Acari</taxon>
        <taxon>Parasitiformes</taxon>
        <taxon>Ixodida</taxon>
        <taxon>Ixodoidea</taxon>
        <taxon>Ixodidae</taxon>
        <taxon>Hyalomminae</taxon>
        <taxon>Hyalomma</taxon>
    </lineage>
</organism>
<evidence type="ECO:0000256" key="3">
    <source>
        <dbReference type="ARBA" id="ARBA00022519"/>
    </source>
</evidence>
<gene>
    <name evidence="10" type="ORF">MHYMCMPASI_00433</name>
</gene>
<dbReference type="GO" id="GO:0015031">
    <property type="term" value="P:protein transport"/>
    <property type="evidence" value="ECO:0007669"/>
    <property type="project" value="InterPro"/>
</dbReference>
<dbReference type="InterPro" id="IPR003400">
    <property type="entry name" value="ExbD"/>
</dbReference>
<evidence type="ECO:0000256" key="9">
    <source>
        <dbReference type="SAM" id="Phobius"/>
    </source>
</evidence>
<keyword evidence="8" id="KW-0131">Cell cycle</keyword>
<feature type="transmembrane region" description="Helical" evidence="9">
    <location>
        <begin position="20"/>
        <end position="44"/>
    </location>
</feature>
<dbReference type="PANTHER" id="PTHR30558">
    <property type="entry name" value="EXBD MEMBRANE COMPONENT OF PMF-DRIVEN MACROMOLECULE IMPORT SYSTEM"/>
    <property type="match status" value="1"/>
</dbReference>
<keyword evidence="6 9" id="KW-1133">Transmembrane helix</keyword>
<evidence type="ECO:0000313" key="11">
    <source>
        <dbReference type="Proteomes" id="UP000837675"/>
    </source>
</evidence>
<dbReference type="GO" id="GO:0051301">
    <property type="term" value="P:cell division"/>
    <property type="evidence" value="ECO:0007669"/>
    <property type="project" value="UniProtKB-KW"/>
</dbReference>
<keyword evidence="11" id="KW-1185">Reference proteome</keyword>
<evidence type="ECO:0000256" key="8">
    <source>
        <dbReference type="ARBA" id="ARBA00023306"/>
    </source>
</evidence>
<protein>
    <submittedName>
        <fullName evidence="10">TolR</fullName>
    </submittedName>
</protein>
<evidence type="ECO:0000256" key="1">
    <source>
        <dbReference type="ARBA" id="ARBA00004162"/>
    </source>
</evidence>
<dbReference type="Pfam" id="PF02472">
    <property type="entry name" value="ExbD"/>
    <property type="match status" value="1"/>
</dbReference>
<dbReference type="PANTHER" id="PTHR30558:SF7">
    <property type="entry name" value="TOL-PAL SYSTEM PROTEIN TOLR"/>
    <property type="match status" value="1"/>
</dbReference>
<evidence type="ECO:0000256" key="6">
    <source>
        <dbReference type="ARBA" id="ARBA00022989"/>
    </source>
</evidence>
<name>A0A8S4BUG7_9ACAR</name>
<keyword evidence="2" id="KW-1003">Cell membrane</keyword>
<dbReference type="GO" id="GO:0022857">
    <property type="term" value="F:transmembrane transporter activity"/>
    <property type="evidence" value="ECO:0007669"/>
    <property type="project" value="InterPro"/>
</dbReference>
<sequence length="141" mass="15833">MHSAVQSFNKYKRRSLNSEINVTPLVDVMLVLLVIFMVTSPMLLSGVEVDLPQTKTIPITGQDEPVSITVDKHGNIYLQEIKVPLVELEKKLNALFTAKKDNRVFLRGDKLVDYGKIMEVFTTLKASGLYNVALVTEVLQK</sequence>
<dbReference type="Proteomes" id="UP000837675">
    <property type="component" value="Unassembled WGS sequence"/>
</dbReference>
<dbReference type="GO" id="GO:0005886">
    <property type="term" value="C:plasma membrane"/>
    <property type="evidence" value="ECO:0007669"/>
    <property type="project" value="UniProtKB-SubCell"/>
</dbReference>